<dbReference type="InterPro" id="IPR005119">
    <property type="entry name" value="LysR_subst-bd"/>
</dbReference>
<dbReference type="PROSITE" id="PS50931">
    <property type="entry name" value="HTH_LYSR"/>
    <property type="match status" value="1"/>
</dbReference>
<dbReference type="Gene3D" id="3.40.190.290">
    <property type="match status" value="1"/>
</dbReference>
<name>A0ABX2C3N4_9BURK</name>
<dbReference type="InterPro" id="IPR000847">
    <property type="entry name" value="LysR_HTH_N"/>
</dbReference>
<evidence type="ECO:0000256" key="1">
    <source>
        <dbReference type="ARBA" id="ARBA00009437"/>
    </source>
</evidence>
<dbReference type="EMBL" id="WOEY01000166">
    <property type="protein sequence ID" value="NPT47549.1"/>
    <property type="molecule type" value="Genomic_DNA"/>
</dbReference>
<keyword evidence="3" id="KW-0238">DNA-binding</keyword>
<keyword evidence="7" id="KW-1185">Reference proteome</keyword>
<evidence type="ECO:0000256" key="4">
    <source>
        <dbReference type="ARBA" id="ARBA00023163"/>
    </source>
</evidence>
<comment type="similarity">
    <text evidence="1">Belongs to the LysR transcriptional regulatory family.</text>
</comment>
<gene>
    <name evidence="6" type="ORF">GNZ12_40940</name>
</gene>
<organism evidence="6 7">
    <name type="scientific">Paraburkholderia solitsugae</name>
    <dbReference type="NCBI Taxonomy" id="2675748"/>
    <lineage>
        <taxon>Bacteria</taxon>
        <taxon>Pseudomonadati</taxon>
        <taxon>Pseudomonadota</taxon>
        <taxon>Betaproteobacteria</taxon>
        <taxon>Burkholderiales</taxon>
        <taxon>Burkholderiaceae</taxon>
        <taxon>Paraburkholderia</taxon>
    </lineage>
</organism>
<dbReference type="SUPFAM" id="SSF53850">
    <property type="entry name" value="Periplasmic binding protein-like II"/>
    <property type="match status" value="1"/>
</dbReference>
<accession>A0ABX2C3N4</accession>
<evidence type="ECO:0000259" key="5">
    <source>
        <dbReference type="PROSITE" id="PS50931"/>
    </source>
</evidence>
<dbReference type="PANTHER" id="PTHR30419">
    <property type="entry name" value="HTH-TYPE TRANSCRIPTIONAL REGULATOR YBHD"/>
    <property type="match status" value="1"/>
</dbReference>
<keyword evidence="2" id="KW-0805">Transcription regulation</keyword>
<dbReference type="InterPro" id="IPR036388">
    <property type="entry name" value="WH-like_DNA-bd_sf"/>
</dbReference>
<dbReference type="SUPFAM" id="SSF46785">
    <property type="entry name" value="Winged helix' DNA-binding domain"/>
    <property type="match status" value="1"/>
</dbReference>
<proteinExistence type="inferred from homology"/>
<evidence type="ECO:0000313" key="7">
    <source>
        <dbReference type="Proteomes" id="UP000652198"/>
    </source>
</evidence>
<keyword evidence="4" id="KW-0804">Transcription</keyword>
<dbReference type="Gene3D" id="1.10.10.10">
    <property type="entry name" value="Winged helix-like DNA-binding domain superfamily/Winged helix DNA-binding domain"/>
    <property type="match status" value="1"/>
</dbReference>
<dbReference type="Pfam" id="PF00126">
    <property type="entry name" value="HTH_1"/>
    <property type="match status" value="1"/>
</dbReference>
<evidence type="ECO:0000313" key="6">
    <source>
        <dbReference type="EMBL" id="NPT47549.1"/>
    </source>
</evidence>
<dbReference type="PANTHER" id="PTHR30419:SF8">
    <property type="entry name" value="NITROGEN ASSIMILATION TRANSCRIPTIONAL ACTIVATOR-RELATED"/>
    <property type="match status" value="1"/>
</dbReference>
<dbReference type="Proteomes" id="UP000652198">
    <property type="component" value="Unassembled WGS sequence"/>
</dbReference>
<dbReference type="InterPro" id="IPR050950">
    <property type="entry name" value="HTH-type_LysR_regulators"/>
</dbReference>
<dbReference type="Pfam" id="PF03466">
    <property type="entry name" value="LysR_substrate"/>
    <property type="match status" value="1"/>
</dbReference>
<evidence type="ECO:0000256" key="2">
    <source>
        <dbReference type="ARBA" id="ARBA00023015"/>
    </source>
</evidence>
<dbReference type="RefSeq" id="WP_216673563.1">
    <property type="nucleotide sequence ID" value="NZ_WOEY01000166.1"/>
</dbReference>
<comment type="caution">
    <text evidence="6">The sequence shown here is derived from an EMBL/GenBank/DDBJ whole genome shotgun (WGS) entry which is preliminary data.</text>
</comment>
<protein>
    <submittedName>
        <fullName evidence="6">LysR family transcriptional regulator</fullName>
    </submittedName>
</protein>
<evidence type="ECO:0000256" key="3">
    <source>
        <dbReference type="ARBA" id="ARBA00023125"/>
    </source>
</evidence>
<sequence length="386" mass="42588">MISLASMWLHGRVGNGFALILPPKSFISRPTSPDILGVSSRSMLLCVRSDVHAAAAETKRKISQPPLKKIHEPPTMSSLQQRLKLRHISVVLEIARCGNLQKAAEALTVSHSAISKALAEVEAIAGAQLFERTSSGMRPTILGEALVRHGYLIASDVQRAEAELDALRVGDMGTLSIGVFFPLNWWEVLADCVAEFRTRSPRIRLNVREDAMETLLERLDQDLVDIVIGRLASGFGGDQYLQEPLRDDHPLFVARQGHPLTQKPVALEDLLGFPWVLPEQPNIIRQQLEFAVRDMGLRFGADVMSSQVSPLTFRLASKSDTLVLASQCIAEELHALYRLQPVLCELPLHLGPLVAVTRSDKPLSRAASTFLQLLKSTMNVRHFAQG</sequence>
<reference evidence="6 7" key="1">
    <citation type="submission" date="2019-11" db="EMBL/GenBank/DDBJ databases">
        <title>Metabolism of dissolved organic matter in forest soils.</title>
        <authorList>
            <person name="Cyle K.T."/>
            <person name="Wilhelm R.C."/>
            <person name="Martinez C.E."/>
        </authorList>
    </citation>
    <scope>NUCLEOTIDE SEQUENCE [LARGE SCALE GENOMIC DNA]</scope>
    <source>
        <strain evidence="6 7">1N</strain>
    </source>
</reference>
<feature type="domain" description="HTH lysR-type" evidence="5">
    <location>
        <begin position="83"/>
        <end position="140"/>
    </location>
</feature>
<dbReference type="InterPro" id="IPR036390">
    <property type="entry name" value="WH_DNA-bd_sf"/>
</dbReference>